<evidence type="ECO:0000313" key="2">
    <source>
        <dbReference type="Proteomes" id="UP000814140"/>
    </source>
</evidence>
<comment type="caution">
    <text evidence="1">The sequence shown here is derived from an EMBL/GenBank/DDBJ whole genome shotgun (WGS) entry which is preliminary data.</text>
</comment>
<evidence type="ECO:0000313" key="1">
    <source>
        <dbReference type="EMBL" id="KAI0061520.1"/>
    </source>
</evidence>
<gene>
    <name evidence="1" type="ORF">BV25DRAFT_1826668</name>
</gene>
<accession>A0ACB8SYI8</accession>
<proteinExistence type="predicted"/>
<organism evidence="1 2">
    <name type="scientific">Artomyces pyxidatus</name>
    <dbReference type="NCBI Taxonomy" id="48021"/>
    <lineage>
        <taxon>Eukaryota</taxon>
        <taxon>Fungi</taxon>
        <taxon>Dikarya</taxon>
        <taxon>Basidiomycota</taxon>
        <taxon>Agaricomycotina</taxon>
        <taxon>Agaricomycetes</taxon>
        <taxon>Russulales</taxon>
        <taxon>Auriscalpiaceae</taxon>
        <taxon>Artomyces</taxon>
    </lineage>
</organism>
<name>A0ACB8SYI8_9AGAM</name>
<reference evidence="1" key="2">
    <citation type="journal article" date="2022" name="New Phytol.">
        <title>Evolutionary transition to the ectomycorrhizal habit in the genomes of a hyperdiverse lineage of mushroom-forming fungi.</title>
        <authorList>
            <person name="Looney B."/>
            <person name="Miyauchi S."/>
            <person name="Morin E."/>
            <person name="Drula E."/>
            <person name="Courty P.E."/>
            <person name="Kohler A."/>
            <person name="Kuo A."/>
            <person name="LaButti K."/>
            <person name="Pangilinan J."/>
            <person name="Lipzen A."/>
            <person name="Riley R."/>
            <person name="Andreopoulos W."/>
            <person name="He G."/>
            <person name="Johnson J."/>
            <person name="Nolan M."/>
            <person name="Tritt A."/>
            <person name="Barry K.W."/>
            <person name="Grigoriev I.V."/>
            <person name="Nagy L.G."/>
            <person name="Hibbett D."/>
            <person name="Henrissat B."/>
            <person name="Matheny P.B."/>
            <person name="Labbe J."/>
            <person name="Martin F.M."/>
        </authorList>
    </citation>
    <scope>NUCLEOTIDE SEQUENCE</scope>
    <source>
        <strain evidence="1">HHB10654</strain>
    </source>
</reference>
<dbReference type="EMBL" id="MU277212">
    <property type="protein sequence ID" value="KAI0061520.1"/>
    <property type="molecule type" value="Genomic_DNA"/>
</dbReference>
<keyword evidence="2" id="KW-1185">Reference proteome</keyword>
<sequence length="112" mass="12476">MARSLFVLPNETLLAILEASKARDVLACSVVRRTGAEWKCREWQRYEDVLETVLLSRLDLPVCSGVLVGLAYVARNRGASQIYRSPRHLRLSFGVFASRVPASRCLGSTVKP</sequence>
<reference evidence="1" key="1">
    <citation type="submission" date="2021-03" db="EMBL/GenBank/DDBJ databases">
        <authorList>
            <consortium name="DOE Joint Genome Institute"/>
            <person name="Ahrendt S."/>
            <person name="Looney B.P."/>
            <person name="Miyauchi S."/>
            <person name="Morin E."/>
            <person name="Drula E."/>
            <person name="Courty P.E."/>
            <person name="Chicoki N."/>
            <person name="Fauchery L."/>
            <person name="Kohler A."/>
            <person name="Kuo A."/>
            <person name="Labutti K."/>
            <person name="Pangilinan J."/>
            <person name="Lipzen A."/>
            <person name="Riley R."/>
            <person name="Andreopoulos W."/>
            <person name="He G."/>
            <person name="Johnson J."/>
            <person name="Barry K.W."/>
            <person name="Grigoriev I.V."/>
            <person name="Nagy L."/>
            <person name="Hibbett D."/>
            <person name="Henrissat B."/>
            <person name="Matheny P.B."/>
            <person name="Labbe J."/>
            <person name="Martin F."/>
        </authorList>
    </citation>
    <scope>NUCLEOTIDE SEQUENCE</scope>
    <source>
        <strain evidence="1">HHB10654</strain>
    </source>
</reference>
<dbReference type="Proteomes" id="UP000814140">
    <property type="component" value="Unassembled WGS sequence"/>
</dbReference>
<protein>
    <submittedName>
        <fullName evidence="1">Uncharacterized protein</fullName>
    </submittedName>
</protein>